<dbReference type="EMBL" id="MPTB01000009">
    <property type="protein sequence ID" value="OMD49502.1"/>
    <property type="molecule type" value="Genomic_DNA"/>
</dbReference>
<dbReference type="PANTHER" id="PTHR46825">
    <property type="entry name" value="D-ALANYL-D-ALANINE-CARBOXYPEPTIDASE/ENDOPEPTIDASE AMPH"/>
    <property type="match status" value="1"/>
</dbReference>
<dbReference type="Proteomes" id="UP000187412">
    <property type="component" value="Unassembled WGS sequence"/>
</dbReference>
<keyword evidence="3" id="KW-1185">Reference proteome</keyword>
<gene>
    <name evidence="2" type="ORF">BSK56_09110</name>
</gene>
<dbReference type="InterPro" id="IPR012338">
    <property type="entry name" value="Beta-lactam/transpept-like"/>
</dbReference>
<dbReference type="Pfam" id="PF00144">
    <property type="entry name" value="Beta-lactamase"/>
    <property type="match status" value="1"/>
</dbReference>
<protein>
    <recommendedName>
        <fullName evidence="1">Beta-lactamase-related domain-containing protein</fullName>
    </recommendedName>
</protein>
<organism evidence="2 3">
    <name type="scientific">Paenibacillus borealis</name>
    <dbReference type="NCBI Taxonomy" id="160799"/>
    <lineage>
        <taxon>Bacteria</taxon>
        <taxon>Bacillati</taxon>
        <taxon>Bacillota</taxon>
        <taxon>Bacilli</taxon>
        <taxon>Bacillales</taxon>
        <taxon>Paenibacillaceae</taxon>
        <taxon>Paenibacillus</taxon>
    </lineage>
</organism>
<comment type="caution">
    <text evidence="2">The sequence shown here is derived from an EMBL/GenBank/DDBJ whole genome shotgun (WGS) entry which is preliminary data.</text>
</comment>
<sequence length="347" mass="39078">MSNIKMQKFEKVFNKFTSSKKINEGILLIESTNEDFSFSKGYGGKELNSPLLMASITKLFTTACILILVEQGKLSLDEKISKYFEVETLNGLHVYKGKDYSFELTISDLLFQTSGLPDVYEEGKDSVKERVIKEDFYITFSEMIAWVKKLSPHFAPRGKGKAYYADINFDILGEIIEAESQLTLSNAYKKYIIEPLGLVNTYLPDSENDDIPQVYYMNQLLHRPKFVISSRASGGCVTTAYELMIFVKAFFGGRLFNKTILNRISIYNKLQASMGPIYYGGGYMQIPLNGWVTLFMGKGELVGHSGSTGSFAFYYPIKDLFFVGDINQMADAALPIRLSMQLAMAAD</sequence>
<evidence type="ECO:0000313" key="3">
    <source>
        <dbReference type="Proteomes" id="UP000187412"/>
    </source>
</evidence>
<evidence type="ECO:0000313" key="2">
    <source>
        <dbReference type="EMBL" id="OMD49502.1"/>
    </source>
</evidence>
<dbReference type="PANTHER" id="PTHR46825:SF9">
    <property type="entry name" value="BETA-LACTAMASE-RELATED DOMAIN-CONTAINING PROTEIN"/>
    <property type="match status" value="1"/>
</dbReference>
<feature type="domain" description="Beta-lactamase-related" evidence="1">
    <location>
        <begin position="49"/>
        <end position="330"/>
    </location>
</feature>
<dbReference type="SUPFAM" id="SSF56601">
    <property type="entry name" value="beta-lactamase/transpeptidase-like"/>
    <property type="match status" value="1"/>
</dbReference>
<evidence type="ECO:0000259" key="1">
    <source>
        <dbReference type="Pfam" id="PF00144"/>
    </source>
</evidence>
<name>A0ABX3HHR4_PAEBO</name>
<proteinExistence type="predicted"/>
<reference evidence="2 3" key="1">
    <citation type="submission" date="2016-10" db="EMBL/GenBank/DDBJ databases">
        <title>Paenibacillus species isolates.</title>
        <authorList>
            <person name="Beno S.M."/>
        </authorList>
    </citation>
    <scope>NUCLEOTIDE SEQUENCE [LARGE SCALE GENOMIC DNA]</scope>
    <source>
        <strain evidence="2 3">FSL H7-0744</strain>
    </source>
</reference>
<accession>A0ABX3HHR4</accession>
<dbReference type="Gene3D" id="3.40.710.10">
    <property type="entry name" value="DD-peptidase/beta-lactamase superfamily"/>
    <property type="match status" value="1"/>
</dbReference>
<dbReference type="InterPro" id="IPR050491">
    <property type="entry name" value="AmpC-like"/>
</dbReference>
<dbReference type="InterPro" id="IPR001466">
    <property type="entry name" value="Beta-lactam-related"/>
</dbReference>
<dbReference type="RefSeq" id="WP_076110232.1">
    <property type="nucleotide sequence ID" value="NZ_MPTB01000009.1"/>
</dbReference>